<sequence>MSRHTPIAILIAILTVIALASLTAGRWLPLAEPDDQQASTGLASVDGSFPSECATCHGETADYPLQGARTQYLESGHHLGFDLEEPHAFYANGGGCQSCHTHEGFVQTLASGEVDRDGFIEWPSQPNCFTCHEPHERGDFSLRTTEAVTLVSGREFDMGAGNLCANCHQARTAAADAVKATPANQVRSYFGPHHGPQADLVAGTGAFEFENQTYGSSQHRFDVEGACVGCHMPLPEGRYSLSASVGGHSFNIAHIEGEDVTVNAAACQGCHEGIEAVDGSRLFDTPAGADWDADGSEEIAQAEVQGLLDRLVNPGGTGLLQQGPAPIYTASGDFNGRAPDDLMRSEAEMAALFNYKFFSEDRSLGIHNMPYTVQVLQDTITALDPAFDRSTRPR</sequence>
<dbReference type="PANTHER" id="PTHR35038">
    <property type="entry name" value="DISSIMILATORY SULFITE REDUCTASE SIRA"/>
    <property type="match status" value="1"/>
</dbReference>
<reference evidence="2" key="1">
    <citation type="journal article" date="2014" name="Int. J. Syst. Evol. Microbiol.">
        <title>Complete genome sequence of Corynebacterium casei LMG S-19264T (=DSM 44701T), isolated from a smear-ripened cheese.</title>
        <authorList>
            <consortium name="US DOE Joint Genome Institute (JGI-PGF)"/>
            <person name="Walter F."/>
            <person name="Albersmeier A."/>
            <person name="Kalinowski J."/>
            <person name="Ruckert C."/>
        </authorList>
    </citation>
    <scope>NUCLEOTIDE SEQUENCE</scope>
    <source>
        <strain evidence="2">KCTC 22169</strain>
    </source>
</reference>
<evidence type="ECO:0000256" key="1">
    <source>
        <dbReference type="ARBA" id="ARBA00022729"/>
    </source>
</evidence>
<proteinExistence type="predicted"/>
<keyword evidence="3" id="KW-1185">Reference proteome</keyword>
<dbReference type="SUPFAM" id="SSF48695">
    <property type="entry name" value="Multiheme cytochromes"/>
    <property type="match status" value="1"/>
</dbReference>
<evidence type="ECO:0000313" key="2">
    <source>
        <dbReference type="EMBL" id="GGX59442.1"/>
    </source>
</evidence>
<dbReference type="PANTHER" id="PTHR35038:SF8">
    <property type="entry name" value="C-TYPE POLYHEME CYTOCHROME OMCC"/>
    <property type="match status" value="1"/>
</dbReference>
<reference evidence="2" key="2">
    <citation type="submission" date="2020-09" db="EMBL/GenBank/DDBJ databases">
        <authorList>
            <person name="Sun Q."/>
            <person name="Kim S."/>
        </authorList>
    </citation>
    <scope>NUCLEOTIDE SEQUENCE</scope>
    <source>
        <strain evidence="2">KCTC 22169</strain>
    </source>
</reference>
<keyword evidence="1" id="KW-0732">Signal</keyword>
<name>A0A918NB51_9GAMM</name>
<protein>
    <submittedName>
        <fullName evidence="2">Uncharacterized protein</fullName>
    </submittedName>
</protein>
<organism evidence="2 3">
    <name type="scientific">Saccharospirillum salsuginis</name>
    <dbReference type="NCBI Taxonomy" id="418750"/>
    <lineage>
        <taxon>Bacteria</taxon>
        <taxon>Pseudomonadati</taxon>
        <taxon>Pseudomonadota</taxon>
        <taxon>Gammaproteobacteria</taxon>
        <taxon>Oceanospirillales</taxon>
        <taxon>Saccharospirillaceae</taxon>
        <taxon>Saccharospirillum</taxon>
    </lineage>
</organism>
<dbReference type="RefSeq" id="WP_189609959.1">
    <property type="nucleotide sequence ID" value="NZ_BMXR01000007.1"/>
</dbReference>
<dbReference type="InterPro" id="IPR051829">
    <property type="entry name" value="Multiheme_Cytochr_ET"/>
</dbReference>
<dbReference type="EMBL" id="BMXR01000007">
    <property type="protein sequence ID" value="GGX59442.1"/>
    <property type="molecule type" value="Genomic_DNA"/>
</dbReference>
<gene>
    <name evidence="2" type="ORF">GCM10007392_29200</name>
</gene>
<dbReference type="InterPro" id="IPR036280">
    <property type="entry name" value="Multihaem_cyt_sf"/>
</dbReference>
<evidence type="ECO:0000313" key="3">
    <source>
        <dbReference type="Proteomes" id="UP000626148"/>
    </source>
</evidence>
<accession>A0A918NB51</accession>
<dbReference type="Gene3D" id="1.10.1130.10">
    <property type="entry name" value="Flavocytochrome C3, Chain A"/>
    <property type="match status" value="1"/>
</dbReference>
<dbReference type="AlphaFoldDB" id="A0A918NB51"/>
<dbReference type="Proteomes" id="UP000626148">
    <property type="component" value="Unassembled WGS sequence"/>
</dbReference>
<dbReference type="GO" id="GO:0016491">
    <property type="term" value="F:oxidoreductase activity"/>
    <property type="evidence" value="ECO:0007669"/>
    <property type="project" value="TreeGrafter"/>
</dbReference>
<comment type="caution">
    <text evidence="2">The sequence shown here is derived from an EMBL/GenBank/DDBJ whole genome shotgun (WGS) entry which is preliminary data.</text>
</comment>